<evidence type="ECO:0000313" key="3">
    <source>
        <dbReference type="Proteomes" id="UP000245910"/>
    </source>
</evidence>
<dbReference type="AlphaFoldDB" id="A0A2L2T4T5"/>
<dbReference type="STRING" id="56646.A0A2L2T4T5"/>
<organism evidence="2 3">
    <name type="scientific">Fusarium venenatum</name>
    <dbReference type="NCBI Taxonomy" id="56646"/>
    <lineage>
        <taxon>Eukaryota</taxon>
        <taxon>Fungi</taxon>
        <taxon>Dikarya</taxon>
        <taxon>Ascomycota</taxon>
        <taxon>Pezizomycotina</taxon>
        <taxon>Sordariomycetes</taxon>
        <taxon>Hypocreomycetidae</taxon>
        <taxon>Hypocreales</taxon>
        <taxon>Nectriaceae</taxon>
        <taxon>Fusarium</taxon>
    </lineage>
</organism>
<reference evidence="3" key="1">
    <citation type="submission" date="2014-10" db="EMBL/GenBank/DDBJ databases">
        <authorList>
            <person name="King R."/>
        </authorList>
    </citation>
    <scope>NUCLEOTIDE SEQUENCE [LARGE SCALE GENOMIC DNA]</scope>
    <source>
        <strain evidence="3">A3/5</strain>
    </source>
</reference>
<dbReference type="EMBL" id="LN649232">
    <property type="protein sequence ID" value="CEI40309.1"/>
    <property type="molecule type" value="Genomic_DNA"/>
</dbReference>
<name>A0A2L2T4T5_9HYPO</name>
<dbReference type="InterPro" id="IPR010730">
    <property type="entry name" value="HET"/>
</dbReference>
<sequence length="687" mass="77943">MTEFLCTACSRFADDFGEVEQKGWRSFLDIAPDFHSLAKLTQSGCSFCQIVYQSCCYGETVSYERDTLLIRVEALAGHGLGHDSYSDCDSIFTDGEEDDRLSFRDQYPRQLYLKITIGDKGEGRSHHLPLVMGECSEKSTNLSKSHADEPIINLCSSEGVDDAVALAKYWILECDRFHTKCNDCPYTKQQPKVLPTRIIDVGSTSRGNPPRLYVPNPLDNEDAEYAALSYAWGSNPTFATTTASNIDEMTQCLPWDKLANTIQEAIMFTRKLGIRYLWVDALCILQSEGHDDAFHKADWSYEASRFGQYYENARLTIAATGAVSSDKGLFLPRPALLVNPKPVIFRQKKFWGGIRDITVLPLSPIWNFEIGSSPLLLRGWTLQERALSKRVLHFGMNCILWECHECRAIETAPRRLEPVTSKDISNDFVYAFRNLQNLAGESFVKLWYRFAGRYSMRKFTFASDRLPALSGIAARVQDCFQQKYIAGLWASNITQGLAWAVPGVPNHKSPSLTDLSMGVEWKTMPSKLNIPSWSWASSDRLIHMFFHSDEWTSMVKIKSWTVETKGAETSGQVVHGTLRLKGLFQMINLVDLSPPFSRAQFNRYGFVYEEDLAKHFSNRLFACILLGTEIRFWWKTRATILLAGTLILQPTGQGVDSTEEYRRVGFLRAPFRGHWSEVTETRTIDLV</sequence>
<protein>
    <recommendedName>
        <fullName evidence="1">Heterokaryon incompatibility domain-containing protein</fullName>
    </recommendedName>
</protein>
<evidence type="ECO:0000259" key="1">
    <source>
        <dbReference type="Pfam" id="PF06985"/>
    </source>
</evidence>
<dbReference type="Pfam" id="PF06985">
    <property type="entry name" value="HET"/>
    <property type="match status" value="1"/>
</dbReference>
<dbReference type="Proteomes" id="UP000245910">
    <property type="component" value="Chromosome IIII"/>
</dbReference>
<accession>A0A2L2T4T5</accession>
<evidence type="ECO:0000313" key="2">
    <source>
        <dbReference type="EMBL" id="CEI40309.1"/>
    </source>
</evidence>
<feature type="domain" description="Heterokaryon incompatibility" evidence="1">
    <location>
        <begin position="225"/>
        <end position="384"/>
    </location>
</feature>
<proteinExistence type="predicted"/>
<dbReference type="OrthoDB" id="3789824at2759"/>
<dbReference type="PANTHER" id="PTHR33112:SF9">
    <property type="entry name" value="HETEROKARYON INCOMPATIBILITY DOMAIN-CONTAINING PROTEIN"/>
    <property type="match status" value="1"/>
</dbReference>
<dbReference type="PANTHER" id="PTHR33112">
    <property type="entry name" value="DOMAIN PROTEIN, PUTATIVE-RELATED"/>
    <property type="match status" value="1"/>
</dbReference>
<keyword evidence="3" id="KW-1185">Reference proteome</keyword>